<gene>
    <name evidence="2" type="ORF">Fcan01_08645</name>
</gene>
<comment type="caution">
    <text evidence="2">The sequence shown here is derived from an EMBL/GenBank/DDBJ whole genome shotgun (WGS) entry which is preliminary data.</text>
</comment>
<proteinExistence type="predicted"/>
<dbReference type="PANTHER" id="PTHR34927">
    <property type="entry name" value="IQ DOMAIN-CONTAINING PROTEIN K"/>
    <property type="match status" value="1"/>
</dbReference>
<dbReference type="Gene3D" id="1.20.5.190">
    <property type="match status" value="1"/>
</dbReference>
<evidence type="ECO:0000256" key="1">
    <source>
        <dbReference type="SAM" id="MobiDB-lite"/>
    </source>
</evidence>
<feature type="region of interest" description="Disordered" evidence="1">
    <location>
        <begin position="1"/>
        <end position="72"/>
    </location>
</feature>
<reference evidence="2 3" key="1">
    <citation type="submission" date="2015-12" db="EMBL/GenBank/DDBJ databases">
        <title>The genome of Folsomia candida.</title>
        <authorList>
            <person name="Faddeeva A."/>
            <person name="Derks M.F."/>
            <person name="Anvar Y."/>
            <person name="Smit S."/>
            <person name="Van Straalen N."/>
            <person name="Roelofs D."/>
        </authorList>
    </citation>
    <scope>NUCLEOTIDE SEQUENCE [LARGE SCALE GENOMIC DNA]</scope>
    <source>
        <strain evidence="2 3">VU population</strain>
        <tissue evidence="2">Whole body</tissue>
    </source>
</reference>
<dbReference type="Proteomes" id="UP000198287">
    <property type="component" value="Unassembled WGS sequence"/>
</dbReference>
<dbReference type="CDD" id="cd22969">
    <property type="entry name" value="DD_IQCK"/>
    <property type="match status" value="1"/>
</dbReference>
<dbReference type="InterPro" id="IPR000048">
    <property type="entry name" value="IQ_motif_EF-hand-BS"/>
</dbReference>
<evidence type="ECO:0000313" key="3">
    <source>
        <dbReference type="Proteomes" id="UP000198287"/>
    </source>
</evidence>
<dbReference type="Pfam" id="PF00612">
    <property type="entry name" value="IQ"/>
    <property type="match status" value="2"/>
</dbReference>
<dbReference type="InterPro" id="IPR043408">
    <property type="entry name" value="IQCK"/>
</dbReference>
<keyword evidence="3" id="KW-1185">Reference proteome</keyword>
<accession>A0A226EGK8</accession>
<protein>
    <submittedName>
        <fullName evidence="2">IQ domain-containing protein K</fullName>
    </submittedName>
</protein>
<sequence>MAKGKPGKTHHDAGGGTHRRPASAEDLSEIDHPTTAATGEEVSSTSDPTHPTTHSNKGGPHRRDGGGHHDHHHINLFKKMSEYWKGSAILKDDTANPARIESPAKKDSPATSGMLVNMRGKVVKDLWKVCCNEVAAEREDCNRILASLGLPPYQFCKDKAYPLTDYDIAPDLETSKGKDFLDFYIFPVLLPGIQALLQYAKDSRVFQCKFHSFDPIDYIVHYLHNNNPRYPDRTANPRDLHDIPFVKTWLHRYPRRALAKWLTMPRDEAARIIQRHVRGFFARIRPDVLEMRQFWKLLRKEQFEAKLRTVQSWRKRGAKMTLYMAALTIQRAIRGFIIRKQPAIAEMRAGWKEKHEEEGFDLFNLDSLLDDEGDADGGGGGGAGVGGGGAGVGGDMDLTHSETCVICARLRELLKIEETKEPIHRPSVKTPQAVDKQGGV</sequence>
<dbReference type="PANTHER" id="PTHR34927:SF1">
    <property type="entry name" value="IQ DOMAIN-CONTAINING PROTEIN K"/>
    <property type="match status" value="1"/>
</dbReference>
<name>A0A226EGK8_FOLCA</name>
<dbReference type="AlphaFoldDB" id="A0A226EGK8"/>
<organism evidence="2 3">
    <name type="scientific">Folsomia candida</name>
    <name type="common">Springtail</name>
    <dbReference type="NCBI Taxonomy" id="158441"/>
    <lineage>
        <taxon>Eukaryota</taxon>
        <taxon>Metazoa</taxon>
        <taxon>Ecdysozoa</taxon>
        <taxon>Arthropoda</taxon>
        <taxon>Hexapoda</taxon>
        <taxon>Collembola</taxon>
        <taxon>Entomobryomorpha</taxon>
        <taxon>Isotomoidea</taxon>
        <taxon>Isotomidae</taxon>
        <taxon>Proisotominae</taxon>
        <taxon>Folsomia</taxon>
    </lineage>
</organism>
<evidence type="ECO:0000313" key="2">
    <source>
        <dbReference type="EMBL" id="OXA55911.1"/>
    </source>
</evidence>
<feature type="compositionally biased region" description="Low complexity" evidence="1">
    <location>
        <begin position="43"/>
        <end position="55"/>
    </location>
</feature>
<dbReference type="EMBL" id="LNIX01000004">
    <property type="protein sequence ID" value="OXA55911.1"/>
    <property type="molecule type" value="Genomic_DNA"/>
</dbReference>